<feature type="domain" description="Dienelactone hydrolase" evidence="2">
    <location>
        <begin position="43"/>
        <end position="265"/>
    </location>
</feature>
<dbReference type="OrthoDB" id="199597at2759"/>
<organism evidence="3 4">
    <name type="scientific">Seminavis robusta</name>
    <dbReference type="NCBI Taxonomy" id="568900"/>
    <lineage>
        <taxon>Eukaryota</taxon>
        <taxon>Sar</taxon>
        <taxon>Stramenopiles</taxon>
        <taxon>Ochrophyta</taxon>
        <taxon>Bacillariophyta</taxon>
        <taxon>Bacillariophyceae</taxon>
        <taxon>Bacillariophycidae</taxon>
        <taxon>Naviculales</taxon>
        <taxon>Naviculaceae</taxon>
        <taxon>Seminavis</taxon>
    </lineage>
</organism>
<feature type="compositionally biased region" description="Basic and acidic residues" evidence="1">
    <location>
        <begin position="342"/>
        <end position="351"/>
    </location>
</feature>
<dbReference type="InterPro" id="IPR051049">
    <property type="entry name" value="Dienelactone_hydrolase-like"/>
</dbReference>
<dbReference type="Pfam" id="PF01738">
    <property type="entry name" value="DLH"/>
    <property type="match status" value="1"/>
</dbReference>
<dbReference type="PANTHER" id="PTHR46623">
    <property type="entry name" value="CARBOXYMETHYLENEBUTENOLIDASE-RELATED"/>
    <property type="match status" value="1"/>
</dbReference>
<dbReference type="Proteomes" id="UP001153069">
    <property type="component" value="Unassembled WGS sequence"/>
</dbReference>
<evidence type="ECO:0000256" key="1">
    <source>
        <dbReference type="SAM" id="MobiDB-lite"/>
    </source>
</evidence>
<dbReference type="SUPFAM" id="SSF53474">
    <property type="entry name" value="alpha/beta-Hydrolases"/>
    <property type="match status" value="1"/>
</dbReference>
<evidence type="ECO:0000259" key="2">
    <source>
        <dbReference type="Pfam" id="PF01738"/>
    </source>
</evidence>
<dbReference type="PANTHER" id="PTHR46623:SF7">
    <property type="entry name" value="CARBOXYMETHYLENEBUTENOLIDASE"/>
    <property type="match status" value="1"/>
</dbReference>
<evidence type="ECO:0000313" key="4">
    <source>
        <dbReference type="Proteomes" id="UP001153069"/>
    </source>
</evidence>
<gene>
    <name evidence="3" type="ORF">SEMRO_537_G162380.1</name>
</gene>
<dbReference type="GO" id="GO:0016787">
    <property type="term" value="F:hydrolase activity"/>
    <property type="evidence" value="ECO:0007669"/>
    <property type="project" value="InterPro"/>
</dbReference>
<name>A0A9N8HFR4_9STRA</name>
<accession>A0A9N8HFR4</accession>
<keyword evidence="4" id="KW-1185">Reference proteome</keyword>
<comment type="caution">
    <text evidence="3">The sequence shown here is derived from an EMBL/GenBank/DDBJ whole genome shotgun (WGS) entry which is preliminary data.</text>
</comment>
<protein>
    <submittedName>
        <fullName evidence="3">K01061 carboxymethylenebutenolidase</fullName>
    </submittedName>
</protein>
<sequence>MSLDCSKALQFLARCLIPLGLIGQATDFTNVSYDNGQGKTLHAYLAKPPDYMNDPTKKYPGAVILHAWNGMSEEPVYFADLLARQGYVVIAPDLFRNIATSEINIPWNIATTLSTPQHRMDQDVDAAISYLTGSVQNVDSTRVFSGPGFCFGGSQALNLSIRRAMAGTITLYGANIDGLQDPNNNDLWGELGIRETQVLGIYGADDGAPTPDEARGFESALNTRNIGNTVTIYDGVGHAFVSPKNHRAGQSQAVEAWNQVVSVMNGVVSSGAGLSRRELDRPAHHNNLQRTNRPSWAWLWDHTMDMFQGKGHFSHFTGIWHHQKNEQGDHHPSAHKLRTRVSPRESKHAHA</sequence>
<dbReference type="InterPro" id="IPR002925">
    <property type="entry name" value="Dienelactn_hydro"/>
</dbReference>
<feature type="region of interest" description="Disordered" evidence="1">
    <location>
        <begin position="324"/>
        <end position="351"/>
    </location>
</feature>
<proteinExistence type="predicted"/>
<dbReference type="AlphaFoldDB" id="A0A9N8HFR4"/>
<evidence type="ECO:0000313" key="3">
    <source>
        <dbReference type="EMBL" id="CAB9512456.1"/>
    </source>
</evidence>
<dbReference type="InterPro" id="IPR029058">
    <property type="entry name" value="AB_hydrolase_fold"/>
</dbReference>
<dbReference type="EMBL" id="CAICTM010000536">
    <property type="protein sequence ID" value="CAB9512456.1"/>
    <property type="molecule type" value="Genomic_DNA"/>
</dbReference>
<dbReference type="Gene3D" id="3.40.50.1820">
    <property type="entry name" value="alpha/beta hydrolase"/>
    <property type="match status" value="1"/>
</dbReference>
<reference evidence="3" key="1">
    <citation type="submission" date="2020-06" db="EMBL/GenBank/DDBJ databases">
        <authorList>
            <consortium name="Plant Systems Biology data submission"/>
        </authorList>
    </citation>
    <scope>NUCLEOTIDE SEQUENCE</scope>
    <source>
        <strain evidence="3">D6</strain>
    </source>
</reference>